<reference evidence="1 2" key="1">
    <citation type="journal article" date="2009" name="Nature">
        <title>The Sorghum bicolor genome and the diversification of grasses.</title>
        <authorList>
            <person name="Paterson A.H."/>
            <person name="Bowers J.E."/>
            <person name="Bruggmann R."/>
            <person name="Dubchak I."/>
            <person name="Grimwood J."/>
            <person name="Gundlach H."/>
            <person name="Haberer G."/>
            <person name="Hellsten U."/>
            <person name="Mitros T."/>
            <person name="Poliakov A."/>
            <person name="Schmutz J."/>
            <person name="Spannagl M."/>
            <person name="Tang H."/>
            <person name="Wang X."/>
            <person name="Wicker T."/>
            <person name="Bharti A.K."/>
            <person name="Chapman J."/>
            <person name="Feltus F.A."/>
            <person name="Gowik U."/>
            <person name="Grigoriev I.V."/>
            <person name="Lyons E."/>
            <person name="Maher C.A."/>
            <person name="Martis M."/>
            <person name="Narechania A."/>
            <person name="Otillar R.P."/>
            <person name="Penning B.W."/>
            <person name="Salamov A.A."/>
            <person name="Wang Y."/>
            <person name="Zhang L."/>
            <person name="Carpita N.C."/>
            <person name="Freeling M."/>
            <person name="Gingle A.R."/>
            <person name="Hash C.T."/>
            <person name="Keller B."/>
            <person name="Klein P."/>
            <person name="Kresovich S."/>
            <person name="McCann M.C."/>
            <person name="Ming R."/>
            <person name="Peterson D.G."/>
            <person name="Mehboob-ur-Rahman"/>
            <person name="Ware D."/>
            <person name="Westhoff P."/>
            <person name="Mayer K.F."/>
            <person name="Messing J."/>
            <person name="Rokhsar D.S."/>
        </authorList>
    </citation>
    <scope>NUCLEOTIDE SEQUENCE [LARGE SCALE GENOMIC DNA]</scope>
    <source>
        <strain evidence="2">cv. BTx623</strain>
    </source>
</reference>
<dbReference type="Gramene" id="OQU83671">
    <property type="protein sequence ID" value="OQU83671"/>
    <property type="gene ID" value="SORBI_3005G157733"/>
</dbReference>
<sequence>MIHHPVHNLGSRSLFGIAAACNLLPRFHHACLSAYRETSSATDATNDRLILKHHRLDNNYTC</sequence>
<dbReference type="AlphaFoldDB" id="A0A1Z5RJE3"/>
<reference evidence="2" key="2">
    <citation type="journal article" date="2018" name="Plant J.">
        <title>The Sorghum bicolor reference genome: improved assembly, gene annotations, a transcriptome atlas, and signatures of genome organization.</title>
        <authorList>
            <person name="McCormick R.F."/>
            <person name="Truong S.K."/>
            <person name="Sreedasyam A."/>
            <person name="Jenkins J."/>
            <person name="Shu S."/>
            <person name="Sims D."/>
            <person name="Kennedy M."/>
            <person name="Amirebrahimi M."/>
            <person name="Weers B.D."/>
            <person name="McKinley B."/>
            <person name="Mattison A."/>
            <person name="Morishige D.T."/>
            <person name="Grimwood J."/>
            <person name="Schmutz J."/>
            <person name="Mullet J.E."/>
        </authorList>
    </citation>
    <scope>NUCLEOTIDE SEQUENCE [LARGE SCALE GENOMIC DNA]</scope>
    <source>
        <strain evidence="2">cv. BTx623</strain>
    </source>
</reference>
<accession>A0A1Z5RJE3</accession>
<keyword evidence="2" id="KW-1185">Reference proteome</keyword>
<dbReference type="InParanoid" id="A0A1Z5RJE3"/>
<evidence type="ECO:0000313" key="2">
    <source>
        <dbReference type="Proteomes" id="UP000000768"/>
    </source>
</evidence>
<proteinExistence type="predicted"/>
<evidence type="ECO:0000313" key="1">
    <source>
        <dbReference type="EMBL" id="OQU83671.1"/>
    </source>
</evidence>
<protein>
    <submittedName>
        <fullName evidence="1">Uncharacterized protein</fullName>
    </submittedName>
</protein>
<organism evidence="1 2">
    <name type="scientific">Sorghum bicolor</name>
    <name type="common">Sorghum</name>
    <name type="synonym">Sorghum vulgare</name>
    <dbReference type="NCBI Taxonomy" id="4558"/>
    <lineage>
        <taxon>Eukaryota</taxon>
        <taxon>Viridiplantae</taxon>
        <taxon>Streptophyta</taxon>
        <taxon>Embryophyta</taxon>
        <taxon>Tracheophyta</taxon>
        <taxon>Spermatophyta</taxon>
        <taxon>Magnoliopsida</taxon>
        <taxon>Liliopsida</taxon>
        <taxon>Poales</taxon>
        <taxon>Poaceae</taxon>
        <taxon>PACMAD clade</taxon>
        <taxon>Panicoideae</taxon>
        <taxon>Andropogonodae</taxon>
        <taxon>Andropogoneae</taxon>
        <taxon>Sorghinae</taxon>
        <taxon>Sorghum</taxon>
    </lineage>
</organism>
<dbReference type="Proteomes" id="UP000000768">
    <property type="component" value="Chromosome 5"/>
</dbReference>
<dbReference type="EMBL" id="CM000764">
    <property type="protein sequence ID" value="OQU83671.1"/>
    <property type="molecule type" value="Genomic_DNA"/>
</dbReference>
<name>A0A1Z5RJE3_SORBI</name>
<gene>
    <name evidence="1" type="ORF">SORBI_3005G157733</name>
</gene>